<accession>A0A7X1WU99</accession>
<reference evidence="2 3" key="1">
    <citation type="submission" date="2019-10" db="EMBL/GenBank/DDBJ databases">
        <title>Evaluation of single-gene subtyping targets for Pseudomonas.</title>
        <authorList>
            <person name="Reichler S.J."/>
            <person name="Orsi R.H."/>
            <person name="Wiedmann M."/>
            <person name="Martin N.H."/>
            <person name="Murphy S.I."/>
        </authorList>
    </citation>
    <scope>NUCLEOTIDE SEQUENCE [LARGE SCALE GENOMIC DNA]</scope>
    <source>
        <strain evidence="2 3">FSL R10-2932</strain>
    </source>
</reference>
<feature type="compositionally biased region" description="Basic and acidic residues" evidence="1">
    <location>
        <begin position="177"/>
        <end position="193"/>
    </location>
</feature>
<evidence type="ECO:0008006" key="4">
    <source>
        <dbReference type="Google" id="ProtNLM"/>
    </source>
</evidence>
<gene>
    <name evidence="2" type="ORF">GHO37_10975</name>
</gene>
<feature type="region of interest" description="Disordered" evidence="1">
    <location>
        <begin position="177"/>
        <end position="212"/>
    </location>
</feature>
<comment type="caution">
    <text evidence="2">The sequence shown here is derived from an EMBL/GenBank/DDBJ whole genome shotgun (WGS) entry which is preliminary data.</text>
</comment>
<evidence type="ECO:0000256" key="1">
    <source>
        <dbReference type="SAM" id="MobiDB-lite"/>
    </source>
</evidence>
<feature type="region of interest" description="Disordered" evidence="1">
    <location>
        <begin position="1"/>
        <end position="44"/>
    </location>
</feature>
<name>A0A7X1WU99_9PSED</name>
<feature type="compositionally biased region" description="Polar residues" evidence="1">
    <location>
        <begin position="194"/>
        <end position="212"/>
    </location>
</feature>
<evidence type="ECO:0000313" key="3">
    <source>
        <dbReference type="Proteomes" id="UP000447574"/>
    </source>
</evidence>
<proteinExistence type="predicted"/>
<organism evidence="2 3">
    <name type="scientific">Pseudomonas helleri</name>
    <dbReference type="NCBI Taxonomy" id="1608996"/>
    <lineage>
        <taxon>Bacteria</taxon>
        <taxon>Pseudomonadati</taxon>
        <taxon>Pseudomonadota</taxon>
        <taxon>Gammaproteobacteria</taxon>
        <taxon>Pseudomonadales</taxon>
        <taxon>Pseudomonadaceae</taxon>
        <taxon>Pseudomonas</taxon>
    </lineage>
</organism>
<evidence type="ECO:0000313" key="2">
    <source>
        <dbReference type="EMBL" id="MQT74826.1"/>
    </source>
</evidence>
<dbReference type="NCBIfam" id="NF042916">
    <property type="entry name" value="IncP_KfrC_dom"/>
    <property type="match status" value="1"/>
</dbReference>
<dbReference type="RefSeq" id="WP_153438249.1">
    <property type="nucleotide sequence ID" value="NZ_WIWF01000033.1"/>
</dbReference>
<protein>
    <recommendedName>
        <fullName evidence="4">Conjugal transfer protein</fullName>
    </recommendedName>
</protein>
<dbReference type="EMBL" id="WIWF01000033">
    <property type="protein sequence ID" value="MQT74826.1"/>
    <property type="molecule type" value="Genomic_DNA"/>
</dbReference>
<dbReference type="Proteomes" id="UP000447574">
    <property type="component" value="Unassembled WGS sequence"/>
</dbReference>
<sequence length="212" mass="23665">MNAVNDKTHKSVKPLSDVPAKSAGTIVSEADALQQQAEDAHGEQQALLEASPLESQYAAAMEAQVDAKHDQVERIEVRLEGVIEQQEAKLHQIEAKQPGILSMPSTRANWQCQIQQQQALLQRLHGRLEGVREIKDGMGLHGPRVEELAARKLRHAEPELAEGWDEMRAAQRAHEALMRKKDQEKRIKVEREQSATVGRGQTQSLNLNRSVS</sequence>
<dbReference type="InterPro" id="IPR050043">
    <property type="entry name" value="KfrC-like_dom"/>
</dbReference>
<dbReference type="AlphaFoldDB" id="A0A7X1WU99"/>